<dbReference type="OrthoDB" id="6022531at2759"/>
<gene>
    <name evidence="6 7 8 9 10 11 12" type="primary">LOC107226460</name>
</gene>
<protein>
    <submittedName>
        <fullName evidence="6 7 8">Leucine-rich repeat-containing protein 15</fullName>
    </submittedName>
</protein>
<sequence>MPYVRQLLGFLALILGASFAWGFVASEPRPPCHVYNAVTRCYNVQIPDLENYLLDIEEEASHTLEITHSNLSVLSREPFHVKRNWEVLYMATNGIAEIEYDAFMKLEKVITINLERNLLTSLNPRTFTYCYLLVKLILSYNPLTLSDEESFLEANQLQYLDISFTDVKNLPLNTFKFLLKLRYLNISNNQLEVLDNEVFAPLLHLEVLDINNNNFKVIDYKVFSIHSLTHLYNDWVCDCNFKIVFYRIFENVTLAHDAVRCSENGTWTEMKALECSHYVPNKTLYNNLEEYWAATGVGKQISPIEETVIPPDILLVILSSVIVFLILILTLVLLCWCRTRNKVKINHPEEHSLDTSWQYGTVSLHRAGYDPGKGASAGTPTVSAPILQNSTIEGIPMTSIRPTAPRMADVYQRIDPGEHDVSYSDQEADDVALYERMH</sequence>
<evidence type="ECO:0000256" key="1">
    <source>
        <dbReference type="ARBA" id="ARBA00022614"/>
    </source>
</evidence>
<dbReference type="Pfam" id="PF13855">
    <property type="entry name" value="LRR_8"/>
    <property type="match status" value="2"/>
</dbReference>
<reference evidence="7 8" key="1">
    <citation type="submission" date="2025-05" db="UniProtKB">
        <authorList>
            <consortium name="RefSeq"/>
        </authorList>
    </citation>
    <scope>IDENTIFICATION</scope>
    <source>
        <tissue evidence="7 8">Thorax and Abdomen</tissue>
        <tissue evidence="6">Whole body</tissue>
    </source>
</reference>
<feature type="chain" id="PRO_5044636924" evidence="4">
    <location>
        <begin position="23"/>
        <end position="438"/>
    </location>
</feature>
<dbReference type="Proteomes" id="UP000829291">
    <property type="component" value="Chromosome 5"/>
</dbReference>
<feature type="transmembrane region" description="Helical" evidence="3">
    <location>
        <begin position="313"/>
        <end position="336"/>
    </location>
</feature>
<dbReference type="RefSeq" id="XP_046598322.1">
    <property type="nucleotide sequence ID" value="XM_046742366.1"/>
</dbReference>
<dbReference type="AlphaFoldDB" id="A0A6J0C881"/>
<evidence type="ECO:0000313" key="7">
    <source>
        <dbReference type="RefSeq" id="XP_046598320.1"/>
    </source>
</evidence>
<name>A0A6J0C881_NEOLC</name>
<evidence type="ECO:0000313" key="8">
    <source>
        <dbReference type="RefSeq" id="XP_046598321.1"/>
    </source>
</evidence>
<proteinExistence type="predicted"/>
<keyword evidence="3" id="KW-0812">Transmembrane</keyword>
<keyword evidence="3" id="KW-1133">Transmembrane helix</keyword>
<evidence type="ECO:0000313" key="5">
    <source>
        <dbReference type="Proteomes" id="UP000829291"/>
    </source>
</evidence>
<organism evidence="5 8">
    <name type="scientific">Neodiprion lecontei</name>
    <name type="common">Redheaded pine sawfly</name>
    <dbReference type="NCBI Taxonomy" id="441921"/>
    <lineage>
        <taxon>Eukaryota</taxon>
        <taxon>Metazoa</taxon>
        <taxon>Ecdysozoa</taxon>
        <taxon>Arthropoda</taxon>
        <taxon>Hexapoda</taxon>
        <taxon>Insecta</taxon>
        <taxon>Pterygota</taxon>
        <taxon>Neoptera</taxon>
        <taxon>Endopterygota</taxon>
        <taxon>Hymenoptera</taxon>
        <taxon>Tenthredinoidea</taxon>
        <taxon>Diprionidae</taxon>
        <taxon>Diprioninae</taxon>
        <taxon>Neodiprion</taxon>
    </lineage>
</organism>
<evidence type="ECO:0000256" key="3">
    <source>
        <dbReference type="SAM" id="Phobius"/>
    </source>
</evidence>
<keyword evidence="4" id="KW-0732">Signal</keyword>
<accession>A0A6J0C881</accession>
<keyword evidence="1" id="KW-0433">Leucine-rich repeat</keyword>
<evidence type="ECO:0000256" key="2">
    <source>
        <dbReference type="ARBA" id="ARBA00022737"/>
    </source>
</evidence>
<dbReference type="KEGG" id="nlo:107226460"/>
<evidence type="ECO:0000313" key="11">
    <source>
        <dbReference type="RefSeq" id="XP_046598324.1"/>
    </source>
</evidence>
<evidence type="ECO:0000313" key="6">
    <source>
        <dbReference type="RefSeq" id="XP_015522766.1"/>
    </source>
</evidence>
<dbReference type="SMART" id="SM00369">
    <property type="entry name" value="LRR_TYP"/>
    <property type="match status" value="3"/>
</dbReference>
<dbReference type="RefSeq" id="XP_015522766.1">
    <property type="nucleotide sequence ID" value="XM_015667280.1"/>
</dbReference>
<dbReference type="RefSeq" id="XP_046598323.1">
    <property type="nucleotide sequence ID" value="XM_046742367.1"/>
</dbReference>
<keyword evidence="2" id="KW-0677">Repeat</keyword>
<evidence type="ECO:0000313" key="12">
    <source>
        <dbReference type="RefSeq" id="XP_046598325.1"/>
    </source>
</evidence>
<dbReference type="InterPro" id="IPR003591">
    <property type="entry name" value="Leu-rich_rpt_typical-subtyp"/>
</dbReference>
<dbReference type="PANTHER" id="PTHR24366:SF96">
    <property type="entry name" value="LEUCINE RICH REPEAT CONTAINING 53"/>
    <property type="match status" value="1"/>
</dbReference>
<keyword evidence="5" id="KW-1185">Reference proteome</keyword>
<evidence type="ECO:0000313" key="10">
    <source>
        <dbReference type="RefSeq" id="XP_046598323.1"/>
    </source>
</evidence>
<dbReference type="RefSeq" id="XP_046598325.1">
    <property type="nucleotide sequence ID" value="XM_046742369.1"/>
</dbReference>
<evidence type="ECO:0000313" key="9">
    <source>
        <dbReference type="RefSeq" id="XP_046598322.1"/>
    </source>
</evidence>
<dbReference type="GeneID" id="107226460"/>
<dbReference type="Gene3D" id="3.80.10.10">
    <property type="entry name" value="Ribonuclease Inhibitor"/>
    <property type="match status" value="1"/>
</dbReference>
<dbReference type="InterPro" id="IPR032675">
    <property type="entry name" value="LRR_dom_sf"/>
</dbReference>
<dbReference type="RefSeq" id="XP_046598324.1">
    <property type="nucleotide sequence ID" value="XM_046742368.1"/>
</dbReference>
<dbReference type="PROSITE" id="PS51450">
    <property type="entry name" value="LRR"/>
    <property type="match status" value="1"/>
</dbReference>
<keyword evidence="3" id="KW-0472">Membrane</keyword>
<dbReference type="SUPFAM" id="SSF52058">
    <property type="entry name" value="L domain-like"/>
    <property type="match status" value="1"/>
</dbReference>
<evidence type="ECO:0000256" key="4">
    <source>
        <dbReference type="SAM" id="SignalP"/>
    </source>
</evidence>
<feature type="signal peptide" evidence="4">
    <location>
        <begin position="1"/>
        <end position="22"/>
    </location>
</feature>
<dbReference type="RefSeq" id="XP_046598321.1">
    <property type="nucleotide sequence ID" value="XM_046742365.1"/>
</dbReference>
<dbReference type="PANTHER" id="PTHR24366">
    <property type="entry name" value="IG(IMMUNOGLOBULIN) AND LRR(LEUCINE RICH REPEAT) DOMAINS"/>
    <property type="match status" value="1"/>
</dbReference>
<dbReference type="RefSeq" id="XP_046598320.1">
    <property type="nucleotide sequence ID" value="XM_046742364.1"/>
</dbReference>
<dbReference type="InterPro" id="IPR001611">
    <property type="entry name" value="Leu-rich_rpt"/>
</dbReference>